<dbReference type="GO" id="GO:0050660">
    <property type="term" value="F:flavin adenine dinucleotide binding"/>
    <property type="evidence" value="ECO:0007669"/>
    <property type="project" value="InterPro"/>
</dbReference>
<keyword evidence="6" id="KW-1185">Reference proteome</keyword>
<keyword evidence="3" id="KW-0274">FAD</keyword>
<gene>
    <name evidence="5" type="ORF">K432DRAFT_424114</name>
</gene>
<reference evidence="5 6" key="1">
    <citation type="journal article" date="2016" name="Nat. Commun.">
        <title>Ectomycorrhizal ecology is imprinted in the genome of the dominant symbiotic fungus Cenococcum geophilum.</title>
        <authorList>
            <consortium name="DOE Joint Genome Institute"/>
            <person name="Peter M."/>
            <person name="Kohler A."/>
            <person name="Ohm R.A."/>
            <person name="Kuo A."/>
            <person name="Krutzmann J."/>
            <person name="Morin E."/>
            <person name="Arend M."/>
            <person name="Barry K.W."/>
            <person name="Binder M."/>
            <person name="Choi C."/>
            <person name="Clum A."/>
            <person name="Copeland A."/>
            <person name="Grisel N."/>
            <person name="Haridas S."/>
            <person name="Kipfer T."/>
            <person name="LaButti K."/>
            <person name="Lindquist E."/>
            <person name="Lipzen A."/>
            <person name="Maire R."/>
            <person name="Meier B."/>
            <person name="Mihaltcheva S."/>
            <person name="Molinier V."/>
            <person name="Murat C."/>
            <person name="Poggeler S."/>
            <person name="Quandt C.A."/>
            <person name="Sperisen C."/>
            <person name="Tritt A."/>
            <person name="Tisserant E."/>
            <person name="Crous P.W."/>
            <person name="Henrissat B."/>
            <person name="Nehls U."/>
            <person name="Egli S."/>
            <person name="Spatafora J.W."/>
            <person name="Grigoriev I.V."/>
            <person name="Martin F.M."/>
        </authorList>
    </citation>
    <scope>NUCLEOTIDE SEQUENCE [LARGE SCALE GENOMIC DNA]</scope>
    <source>
        <strain evidence="5 6">CBS 459.81</strain>
    </source>
</reference>
<protein>
    <submittedName>
        <fullName evidence="5">FAD/NAD(P)-binding domain-containing protein</fullName>
    </submittedName>
</protein>
<dbReference type="PANTHER" id="PTHR42877:SF7">
    <property type="entry name" value="FLAVIN-BINDING MONOOXYGENASE-RELATED"/>
    <property type="match status" value="1"/>
</dbReference>
<evidence type="ECO:0000256" key="4">
    <source>
        <dbReference type="ARBA" id="ARBA00023002"/>
    </source>
</evidence>
<sequence length="245" mass="28507">MDTEFGNSRWARNESKCDPNGRWRVILEPLQKAEEQLDNVKIVCYEKNNDIGGTWLENRYPGCACDIPSVNYQFSWKIKLWTHYYSYTPEIWQYLKSIEEENSFISKHVKLRHQIDRVERDDNARLWRIEIRNLETEEVFEDAAEFCINAAGALNNWKWPNIPGLHDFTGKLMHSAHYEEGYDLSGKNVALIGTGSSGVQIFAVIQKVDRLYYWIRSPICITAGFAQTWAGYDGANFAYSSEQLQ</sequence>
<dbReference type="GO" id="GO:0004499">
    <property type="term" value="F:N,N-dimethylaniline monooxygenase activity"/>
    <property type="evidence" value="ECO:0007669"/>
    <property type="project" value="InterPro"/>
</dbReference>
<organism evidence="5 6">
    <name type="scientific">Lepidopterella palustris CBS 459.81</name>
    <dbReference type="NCBI Taxonomy" id="1314670"/>
    <lineage>
        <taxon>Eukaryota</taxon>
        <taxon>Fungi</taxon>
        <taxon>Dikarya</taxon>
        <taxon>Ascomycota</taxon>
        <taxon>Pezizomycotina</taxon>
        <taxon>Dothideomycetes</taxon>
        <taxon>Pleosporomycetidae</taxon>
        <taxon>Mytilinidiales</taxon>
        <taxon>Argynnaceae</taxon>
        <taxon>Lepidopterella</taxon>
    </lineage>
</organism>
<name>A0A8E2EEU2_9PEZI</name>
<keyword evidence="4" id="KW-0560">Oxidoreductase</keyword>
<evidence type="ECO:0000313" key="5">
    <source>
        <dbReference type="EMBL" id="OCK82496.1"/>
    </source>
</evidence>
<proteinExistence type="inferred from homology"/>
<dbReference type="SUPFAM" id="SSF51905">
    <property type="entry name" value="FAD/NAD(P)-binding domain"/>
    <property type="match status" value="1"/>
</dbReference>
<dbReference type="Pfam" id="PF00743">
    <property type="entry name" value="FMO-like"/>
    <property type="match status" value="1"/>
</dbReference>
<dbReference type="EMBL" id="KV744886">
    <property type="protein sequence ID" value="OCK82496.1"/>
    <property type="molecule type" value="Genomic_DNA"/>
</dbReference>
<dbReference type="AlphaFoldDB" id="A0A8E2EEU2"/>
<evidence type="ECO:0000256" key="3">
    <source>
        <dbReference type="ARBA" id="ARBA00022827"/>
    </source>
</evidence>
<keyword evidence="2" id="KW-0285">Flavoprotein</keyword>
<comment type="similarity">
    <text evidence="1">Belongs to the FAD-binding monooxygenase family.</text>
</comment>
<evidence type="ECO:0000256" key="2">
    <source>
        <dbReference type="ARBA" id="ARBA00022630"/>
    </source>
</evidence>
<dbReference type="InterPro" id="IPR036188">
    <property type="entry name" value="FAD/NAD-bd_sf"/>
</dbReference>
<dbReference type="GO" id="GO:0050661">
    <property type="term" value="F:NADP binding"/>
    <property type="evidence" value="ECO:0007669"/>
    <property type="project" value="InterPro"/>
</dbReference>
<dbReference type="InterPro" id="IPR020946">
    <property type="entry name" value="Flavin_mOase-like"/>
</dbReference>
<dbReference type="Gene3D" id="3.50.50.60">
    <property type="entry name" value="FAD/NAD(P)-binding domain"/>
    <property type="match status" value="1"/>
</dbReference>
<accession>A0A8E2EEU2</accession>
<dbReference type="Proteomes" id="UP000250266">
    <property type="component" value="Unassembled WGS sequence"/>
</dbReference>
<dbReference type="OrthoDB" id="74360at2759"/>
<evidence type="ECO:0000256" key="1">
    <source>
        <dbReference type="ARBA" id="ARBA00010139"/>
    </source>
</evidence>
<evidence type="ECO:0000313" key="6">
    <source>
        <dbReference type="Proteomes" id="UP000250266"/>
    </source>
</evidence>
<dbReference type="PANTHER" id="PTHR42877">
    <property type="entry name" value="L-ORNITHINE N(5)-MONOOXYGENASE-RELATED"/>
    <property type="match status" value="1"/>
</dbReference>
<dbReference type="InterPro" id="IPR051209">
    <property type="entry name" value="FAD-bind_Monooxygenase_sf"/>
</dbReference>